<gene>
    <name evidence="7" type="primary">ADM3</name>
    <name evidence="8" type="synonym">adm2a</name>
</gene>
<sequence>MRSLLLTAYCISLLSFLRLETLPAEELPDENRLDDIIDQRRDKSSVSRSQKNIDVPPLASSLSPKWLSKHSGIHSGVKVVLRSLAWARPQRRLFRARRHIHSRGMRGHHYPHPNQLIRAGCALGTCQVQNLSHRLYQLIGQSGRDDSSPINPKSPHSYG</sequence>
<dbReference type="Ensembl" id="ENSTRUT00000019666.3">
    <property type="protein sequence ID" value="ENSTRUP00000019586.1"/>
    <property type="gene ID" value="ENSTRUG00000007873.3"/>
</dbReference>
<comment type="subcellular location">
    <subcellularLocation>
        <location evidence="1">Secreted</location>
    </subcellularLocation>
</comment>
<dbReference type="PANTHER" id="PTHR23414:SF2">
    <property type="entry name" value="PROTEIN ADM2"/>
    <property type="match status" value="1"/>
</dbReference>
<dbReference type="EMBL" id="AB120297">
    <property type="protein sequence ID" value="BAD02343.1"/>
    <property type="molecule type" value="mRNA"/>
</dbReference>
<reference evidence="8 9" key="2">
    <citation type="journal article" date="2011" name="Genome Biol. Evol.">
        <title>Integration of the genetic map and genome assembly of fugu facilitates insights into distinct features of genome evolution in teleosts and mammals.</title>
        <authorList>
            <person name="Kai W."/>
            <person name="Kikuchi K."/>
            <person name="Tohari S."/>
            <person name="Chew A.K."/>
            <person name="Tay A."/>
            <person name="Fujiwara A."/>
            <person name="Hosoya S."/>
            <person name="Suetake H."/>
            <person name="Naruse K."/>
            <person name="Brenner S."/>
            <person name="Suzuki Y."/>
            <person name="Venkatesh B."/>
        </authorList>
    </citation>
    <scope>NUCLEOTIDE SEQUENCE [LARGE SCALE GENOMIC DNA]</scope>
</reference>
<dbReference type="GO" id="GO:0003073">
    <property type="term" value="P:regulation of systemic arterial blood pressure"/>
    <property type="evidence" value="ECO:0007669"/>
    <property type="project" value="TreeGrafter"/>
</dbReference>
<reference evidence="7" key="1">
    <citation type="journal article" date="2003" name="Biochem. Biophys. Res. Commun.">
        <title>Identification of a novel adrenomedullin gene family in teleost fish.</title>
        <authorList>
            <person name="Ogoshi M."/>
            <person name="Inoue K."/>
            <person name="Takei Y."/>
        </authorList>
    </citation>
    <scope>NUCLEOTIDE SEQUENCE</scope>
</reference>
<organism evidence="7">
    <name type="scientific">Takifugu rubripes</name>
    <name type="common">Japanese pufferfish</name>
    <name type="synonym">Fugu rubripes</name>
    <dbReference type="NCBI Taxonomy" id="31033"/>
    <lineage>
        <taxon>Eukaryota</taxon>
        <taxon>Metazoa</taxon>
        <taxon>Chordata</taxon>
        <taxon>Craniata</taxon>
        <taxon>Vertebrata</taxon>
        <taxon>Euteleostomi</taxon>
        <taxon>Actinopterygii</taxon>
        <taxon>Neopterygii</taxon>
        <taxon>Teleostei</taxon>
        <taxon>Neoteleostei</taxon>
        <taxon>Acanthomorphata</taxon>
        <taxon>Eupercaria</taxon>
        <taxon>Tetraodontiformes</taxon>
        <taxon>Tetradontoidea</taxon>
        <taxon>Tetraodontidae</taxon>
        <taxon>Takifugu</taxon>
    </lineage>
</organism>
<dbReference type="AlphaFoldDB" id="Q75XW6"/>
<keyword evidence="4 6" id="KW-0732">Signal</keyword>
<dbReference type="Pfam" id="PF00214">
    <property type="entry name" value="Calc_CGRP_IAPP"/>
    <property type="match status" value="1"/>
</dbReference>
<name>Q75XW6_TAKRU</name>
<evidence type="ECO:0000313" key="9">
    <source>
        <dbReference type="Proteomes" id="UP000005226"/>
    </source>
</evidence>
<dbReference type="PANTHER" id="PTHR23414">
    <property type="entry name" value="ADRENOMEDULLIN, ADM"/>
    <property type="match status" value="1"/>
</dbReference>
<dbReference type="GO" id="GO:0005179">
    <property type="term" value="F:hormone activity"/>
    <property type="evidence" value="ECO:0007669"/>
    <property type="project" value="InterPro"/>
</dbReference>
<proteinExistence type="evidence at transcript level"/>
<dbReference type="HOGENOM" id="CLU_134508_0_0_1"/>
<dbReference type="GO" id="GO:0010460">
    <property type="term" value="P:positive regulation of heart rate"/>
    <property type="evidence" value="ECO:0007669"/>
    <property type="project" value="TreeGrafter"/>
</dbReference>
<feature type="chain" id="PRO_5014587591" evidence="6">
    <location>
        <begin position="25"/>
        <end position="159"/>
    </location>
</feature>
<dbReference type="GO" id="GO:0007189">
    <property type="term" value="P:adenylate cyclase-activating G protein-coupled receptor signaling pathway"/>
    <property type="evidence" value="ECO:0007669"/>
    <property type="project" value="TreeGrafter"/>
</dbReference>
<comment type="similarity">
    <text evidence="2">Belongs to the adrenomedullin family.</text>
</comment>
<dbReference type="InterPro" id="IPR051665">
    <property type="entry name" value="Adrenomedullin-reg_peptide"/>
</dbReference>
<dbReference type="KEGG" id="tru:445918"/>
<dbReference type="eggNOG" id="ENOG502S7F2">
    <property type="taxonomic scope" value="Eukaryota"/>
</dbReference>
<keyword evidence="5" id="KW-1015">Disulfide bond</keyword>
<dbReference type="InterPro" id="IPR021116">
    <property type="entry name" value="Calcitonin/adrenomedullin"/>
</dbReference>
<evidence type="ECO:0000256" key="2">
    <source>
        <dbReference type="ARBA" id="ARBA00010575"/>
    </source>
</evidence>
<evidence type="ECO:0000313" key="8">
    <source>
        <dbReference type="Ensembl" id="ENSTRUP00000019586.1"/>
    </source>
</evidence>
<dbReference type="RefSeq" id="NP_001027912.1">
    <property type="nucleotide sequence ID" value="NM_001032740.1"/>
</dbReference>
<dbReference type="CTD" id="403114"/>
<evidence type="ECO:0000256" key="6">
    <source>
        <dbReference type="SAM" id="SignalP"/>
    </source>
</evidence>
<dbReference type="OrthoDB" id="9907777at2759"/>
<keyword evidence="3" id="KW-0964">Secreted</keyword>
<evidence type="ECO:0000256" key="5">
    <source>
        <dbReference type="ARBA" id="ARBA00023157"/>
    </source>
</evidence>
<dbReference type="GO" id="GO:0005576">
    <property type="term" value="C:extracellular region"/>
    <property type="evidence" value="ECO:0007669"/>
    <property type="project" value="UniProtKB-SubCell"/>
</dbReference>
<evidence type="ECO:0000256" key="1">
    <source>
        <dbReference type="ARBA" id="ARBA00004613"/>
    </source>
</evidence>
<feature type="signal peptide" evidence="6">
    <location>
        <begin position="1"/>
        <end position="24"/>
    </location>
</feature>
<reference evidence="8" key="3">
    <citation type="submission" date="2025-05" db="UniProtKB">
        <authorList>
            <consortium name="Ensembl"/>
        </authorList>
    </citation>
    <scope>IDENTIFICATION</scope>
</reference>
<evidence type="ECO:0000256" key="4">
    <source>
        <dbReference type="ARBA" id="ARBA00022729"/>
    </source>
</evidence>
<dbReference type="STRING" id="31033.ENSTRUP00000019586"/>
<dbReference type="GeneTree" id="ENSGT00940000154380"/>
<evidence type="ECO:0000256" key="3">
    <source>
        <dbReference type="ARBA" id="ARBA00022525"/>
    </source>
</evidence>
<evidence type="ECO:0000313" key="7">
    <source>
        <dbReference type="EMBL" id="BAD02343.1"/>
    </source>
</evidence>
<accession>Q75XW6</accession>
<dbReference type="Proteomes" id="UP000005226">
    <property type="component" value="Chromosome 18"/>
</dbReference>
<protein>
    <submittedName>
        <fullName evidence="8">Adrenomedullin 2a</fullName>
    </submittedName>
    <submittedName>
        <fullName evidence="7">Adrenomedullin-3</fullName>
    </submittedName>
</protein>
<dbReference type="GeneID" id="445918"/>
<keyword evidence="9" id="KW-1185">Reference proteome</keyword>